<keyword evidence="2" id="KW-1185">Reference proteome</keyword>
<dbReference type="AlphaFoldDB" id="A0A673CDG1"/>
<dbReference type="InParanoid" id="A0A673CDG1"/>
<name>A0A673CDG1_9TELE</name>
<sequence>INMYRELILYATPFNFFNIFFHKQLVAKGYDGVKRWTKKFDCILFCFREF</sequence>
<dbReference type="Ensembl" id="ENSSORT00005053368.1">
    <property type="protein sequence ID" value="ENSSORP00005052125.1"/>
    <property type="gene ID" value="ENSSORG00005023514.1"/>
</dbReference>
<protein>
    <submittedName>
        <fullName evidence="1">Uncharacterized protein</fullName>
    </submittedName>
</protein>
<reference evidence="1" key="3">
    <citation type="submission" date="2025-09" db="UniProtKB">
        <authorList>
            <consortium name="Ensembl"/>
        </authorList>
    </citation>
    <scope>IDENTIFICATION</scope>
</reference>
<evidence type="ECO:0000313" key="1">
    <source>
        <dbReference type="Ensembl" id="ENSSORP00005052125.1"/>
    </source>
</evidence>
<reference evidence="1" key="2">
    <citation type="submission" date="2025-08" db="UniProtKB">
        <authorList>
            <consortium name="Ensembl"/>
        </authorList>
    </citation>
    <scope>IDENTIFICATION</scope>
</reference>
<accession>A0A673CDG1</accession>
<reference evidence="1" key="1">
    <citation type="submission" date="2019-06" db="EMBL/GenBank/DDBJ databases">
        <authorList>
            <consortium name="Wellcome Sanger Institute Data Sharing"/>
        </authorList>
    </citation>
    <scope>NUCLEOTIDE SEQUENCE [LARGE SCALE GENOMIC DNA]</scope>
</reference>
<dbReference type="Proteomes" id="UP000472271">
    <property type="component" value="Chromosome 4"/>
</dbReference>
<proteinExistence type="predicted"/>
<evidence type="ECO:0000313" key="2">
    <source>
        <dbReference type="Proteomes" id="UP000472271"/>
    </source>
</evidence>
<dbReference type="Gene3D" id="3.30.310.130">
    <property type="entry name" value="Ubiquitin-related"/>
    <property type="match status" value="1"/>
</dbReference>
<organism evidence="1 2">
    <name type="scientific">Sphaeramia orbicularis</name>
    <name type="common">orbiculate cardinalfish</name>
    <dbReference type="NCBI Taxonomy" id="375764"/>
    <lineage>
        <taxon>Eukaryota</taxon>
        <taxon>Metazoa</taxon>
        <taxon>Chordata</taxon>
        <taxon>Craniata</taxon>
        <taxon>Vertebrata</taxon>
        <taxon>Euteleostomi</taxon>
        <taxon>Actinopterygii</taxon>
        <taxon>Neopterygii</taxon>
        <taxon>Teleostei</taxon>
        <taxon>Neoteleostei</taxon>
        <taxon>Acanthomorphata</taxon>
        <taxon>Gobiaria</taxon>
        <taxon>Kurtiformes</taxon>
        <taxon>Apogonoidei</taxon>
        <taxon>Apogonidae</taxon>
        <taxon>Apogoninae</taxon>
        <taxon>Sphaeramia</taxon>
    </lineage>
</organism>